<reference evidence="2 3" key="1">
    <citation type="journal article" date="2018" name="Sci. Rep.">
        <title>Genomic signatures of local adaptation to the degree of environmental predictability in rotifers.</title>
        <authorList>
            <person name="Franch-Gras L."/>
            <person name="Hahn C."/>
            <person name="Garcia-Roger E.M."/>
            <person name="Carmona M.J."/>
            <person name="Serra M."/>
            <person name="Gomez A."/>
        </authorList>
    </citation>
    <scope>NUCLEOTIDE SEQUENCE [LARGE SCALE GENOMIC DNA]</scope>
    <source>
        <strain evidence="2">HYR1</strain>
    </source>
</reference>
<evidence type="ECO:0000256" key="1">
    <source>
        <dbReference type="SAM" id="Phobius"/>
    </source>
</evidence>
<dbReference type="AlphaFoldDB" id="A0A3M7SI84"/>
<keyword evidence="1" id="KW-0472">Membrane</keyword>
<keyword evidence="1" id="KW-0812">Transmembrane</keyword>
<protein>
    <submittedName>
        <fullName evidence="2">Uncharacterized protein</fullName>
    </submittedName>
</protein>
<sequence length="73" mass="8532">MADDNHNCLFKFYLLIIYLGFTSDSTSGIYLNLRNFTENLLQSNKNRDKKMEIGQSARSNNKKVKIYTVYIDT</sequence>
<feature type="transmembrane region" description="Helical" evidence="1">
    <location>
        <begin position="12"/>
        <end position="33"/>
    </location>
</feature>
<evidence type="ECO:0000313" key="3">
    <source>
        <dbReference type="Proteomes" id="UP000276133"/>
    </source>
</evidence>
<keyword evidence="3" id="KW-1185">Reference proteome</keyword>
<keyword evidence="1" id="KW-1133">Transmembrane helix</keyword>
<name>A0A3M7SI84_BRAPC</name>
<evidence type="ECO:0000313" key="2">
    <source>
        <dbReference type="EMBL" id="RNA35461.1"/>
    </source>
</evidence>
<accession>A0A3M7SI84</accession>
<gene>
    <name evidence="2" type="ORF">BpHYR1_010502</name>
</gene>
<comment type="caution">
    <text evidence="2">The sequence shown here is derived from an EMBL/GenBank/DDBJ whole genome shotgun (WGS) entry which is preliminary data.</text>
</comment>
<dbReference type="Proteomes" id="UP000276133">
    <property type="component" value="Unassembled WGS sequence"/>
</dbReference>
<dbReference type="EMBL" id="REGN01001323">
    <property type="protein sequence ID" value="RNA35461.1"/>
    <property type="molecule type" value="Genomic_DNA"/>
</dbReference>
<proteinExistence type="predicted"/>
<organism evidence="2 3">
    <name type="scientific">Brachionus plicatilis</name>
    <name type="common">Marine rotifer</name>
    <name type="synonym">Brachionus muelleri</name>
    <dbReference type="NCBI Taxonomy" id="10195"/>
    <lineage>
        <taxon>Eukaryota</taxon>
        <taxon>Metazoa</taxon>
        <taxon>Spiralia</taxon>
        <taxon>Gnathifera</taxon>
        <taxon>Rotifera</taxon>
        <taxon>Eurotatoria</taxon>
        <taxon>Monogononta</taxon>
        <taxon>Pseudotrocha</taxon>
        <taxon>Ploima</taxon>
        <taxon>Brachionidae</taxon>
        <taxon>Brachionus</taxon>
    </lineage>
</organism>